<evidence type="ECO:0000313" key="1">
    <source>
        <dbReference type="EMBL" id="MCV3271956.1"/>
    </source>
</evidence>
<name>A0ABT3BEF2_9RHOB</name>
<reference evidence="1 2" key="1">
    <citation type="submission" date="2022-04" db="EMBL/GenBank/DDBJ databases">
        <title>Roseobacter sp. WL0113 is a bacterium isolated from neritic sediment.</title>
        <authorList>
            <person name="Wang L."/>
            <person name="He W."/>
            <person name="Zhang D.-F."/>
        </authorList>
    </citation>
    <scope>NUCLEOTIDE SEQUENCE [LARGE SCALE GENOMIC DNA]</scope>
    <source>
        <strain evidence="1 2">WL0113</strain>
    </source>
</reference>
<dbReference type="RefSeq" id="WP_263844282.1">
    <property type="nucleotide sequence ID" value="NZ_JALIEB010000006.1"/>
</dbReference>
<accession>A0ABT3BEF2</accession>
<keyword evidence="2" id="KW-1185">Reference proteome</keyword>
<sequence length="385" mass="44111">MTDQMNLVDPDPIELEFECLKAEQPIGDVFLAKIPYKDLVKITYFDVRRVLQDDRDVERYLGIQRPLITSRVAGLQKYVNFFDASFPTAIIIAIDERFTEYDEDRRIITLSNVARGGNDPEIPIRNLARVLDGQHRIAGLRGFEGDKFDLPVTIFVGADIADQAHIFATVNLEQQKVNKSLAYDLYSLAKSRSPQKTCHNVAVVLDQDEKSPFYKRIKRLGVATDGRSFEPISQATFVESLMRYVSADPKGDRDRLLRGERLERPDPAEIQKLPFRELFILERDLKIVEAVFDYFSAVKERWPLAWSNQDRGNMLNRTNGFRALMRAYAHVFELTGQSDGTIARADVDRFMKNVPLKDDQFNTEEFPPGTSGESKLVNLLRDVRV</sequence>
<comment type="caution">
    <text evidence="1">The sequence shown here is derived from an EMBL/GenBank/DDBJ whole genome shotgun (WGS) entry which is preliminary data.</text>
</comment>
<dbReference type="Pfam" id="PF14072">
    <property type="entry name" value="DndB"/>
    <property type="match status" value="1"/>
</dbReference>
<organism evidence="1 2">
    <name type="scientific">Roseobacter sinensis</name>
    <dbReference type="NCBI Taxonomy" id="2931391"/>
    <lineage>
        <taxon>Bacteria</taxon>
        <taxon>Pseudomonadati</taxon>
        <taxon>Pseudomonadota</taxon>
        <taxon>Alphaproteobacteria</taxon>
        <taxon>Rhodobacterales</taxon>
        <taxon>Roseobacteraceae</taxon>
        <taxon>Roseobacter</taxon>
    </lineage>
</organism>
<dbReference type="CDD" id="cd16413">
    <property type="entry name" value="DGQHR_domain"/>
    <property type="match status" value="1"/>
</dbReference>
<dbReference type="InterPro" id="IPR017642">
    <property type="entry name" value="DNA_S_mod_DndB"/>
</dbReference>
<dbReference type="InterPro" id="IPR017601">
    <property type="entry name" value="DGQHR-contain_dom"/>
</dbReference>
<proteinExistence type="predicted"/>
<dbReference type="Proteomes" id="UP001208690">
    <property type="component" value="Unassembled WGS sequence"/>
</dbReference>
<dbReference type="EMBL" id="JALIEB010000006">
    <property type="protein sequence ID" value="MCV3271956.1"/>
    <property type="molecule type" value="Genomic_DNA"/>
</dbReference>
<gene>
    <name evidence="1" type="ORF">MUB52_11000</name>
</gene>
<protein>
    <submittedName>
        <fullName evidence="1">DGQHR domain-containing protein</fullName>
    </submittedName>
</protein>
<dbReference type="NCBIfam" id="TIGR03187">
    <property type="entry name" value="DGQHR"/>
    <property type="match status" value="1"/>
</dbReference>
<evidence type="ECO:0000313" key="2">
    <source>
        <dbReference type="Proteomes" id="UP001208690"/>
    </source>
</evidence>